<dbReference type="Gene3D" id="3.40.50.300">
    <property type="entry name" value="P-loop containing nucleotide triphosphate hydrolases"/>
    <property type="match status" value="1"/>
</dbReference>
<evidence type="ECO:0000313" key="2">
    <source>
        <dbReference type="Proteomes" id="UP001148313"/>
    </source>
</evidence>
<dbReference type="RefSeq" id="WP_271089932.1">
    <property type="nucleotide sequence ID" value="NZ_JAPJZH010000007.1"/>
</dbReference>
<comment type="caution">
    <text evidence="1">The sequence shown here is derived from an EMBL/GenBank/DDBJ whole genome shotgun (WGS) entry which is preliminary data.</text>
</comment>
<gene>
    <name evidence="1" type="ORF">OOZ53_12625</name>
</gene>
<reference evidence="1" key="1">
    <citation type="submission" date="2022-11" db="EMBL/GenBank/DDBJ databases">
        <title>Hoeflea poritis sp. nov., isolated from scleractinian coral Porites lutea.</title>
        <authorList>
            <person name="Zhang G."/>
            <person name="Wei Q."/>
            <person name="Cai L."/>
        </authorList>
    </citation>
    <scope>NUCLEOTIDE SEQUENCE</scope>
    <source>
        <strain evidence="1">E7-10</strain>
    </source>
</reference>
<dbReference type="Proteomes" id="UP001148313">
    <property type="component" value="Unassembled WGS sequence"/>
</dbReference>
<organism evidence="1 2">
    <name type="scientific">Hoeflea poritis</name>
    <dbReference type="NCBI Taxonomy" id="2993659"/>
    <lineage>
        <taxon>Bacteria</taxon>
        <taxon>Pseudomonadati</taxon>
        <taxon>Pseudomonadota</taxon>
        <taxon>Alphaproteobacteria</taxon>
        <taxon>Hyphomicrobiales</taxon>
        <taxon>Rhizobiaceae</taxon>
        <taxon>Hoeflea</taxon>
    </lineage>
</organism>
<sequence>MTRQYFDLAGLRLEVTTDAPRILVPLLSLIGEWAVPFDENVAPQCRFSLVHGPVEASSPPADVFFHGMIGDEGPFQLSGNADCWHLLAPDRIRACFDRTNGTVEFTVGPACNGEILSIATSYALDHIVGAAGHVMVHAACIETPDGSGRLVLHAPSGTGKTTTALALVEAGYRLCTDDATILTPTADGQVLVRGVPRPIKVHRKTAGIFPWLGAMIKPENWDENEEQWVARKVLATKGCLAADDARPVISVIALRRSGLPMQLTELNGADAFGEIIADNIDLGAAGLFPGHEERLDIYSRTLASCVCYRLDINGTPDDVAAMIDAALTK</sequence>
<name>A0ABT4VQ50_9HYPH</name>
<evidence type="ECO:0008006" key="3">
    <source>
        <dbReference type="Google" id="ProtNLM"/>
    </source>
</evidence>
<dbReference type="SUPFAM" id="SSF53795">
    <property type="entry name" value="PEP carboxykinase-like"/>
    <property type="match status" value="1"/>
</dbReference>
<dbReference type="InterPro" id="IPR027417">
    <property type="entry name" value="P-loop_NTPase"/>
</dbReference>
<evidence type="ECO:0000313" key="1">
    <source>
        <dbReference type="EMBL" id="MDA4846202.1"/>
    </source>
</evidence>
<accession>A0ABT4VQ50</accession>
<protein>
    <recommendedName>
        <fullName evidence="3">Serine kinase</fullName>
    </recommendedName>
</protein>
<proteinExistence type="predicted"/>
<keyword evidence="2" id="KW-1185">Reference proteome</keyword>
<dbReference type="EMBL" id="JAPJZH010000007">
    <property type="protein sequence ID" value="MDA4846202.1"/>
    <property type="molecule type" value="Genomic_DNA"/>
</dbReference>